<dbReference type="InterPro" id="IPR050266">
    <property type="entry name" value="AB_hydrolase_sf"/>
</dbReference>
<dbReference type="InterPro" id="IPR029058">
    <property type="entry name" value="AB_hydrolase_fold"/>
</dbReference>
<name>A0A1E3GR77_9GAMM</name>
<organism evidence="2 3">
    <name type="scientific">Methylophaga muralis</name>
    <dbReference type="NCBI Taxonomy" id="291169"/>
    <lineage>
        <taxon>Bacteria</taxon>
        <taxon>Pseudomonadati</taxon>
        <taxon>Pseudomonadota</taxon>
        <taxon>Gammaproteobacteria</taxon>
        <taxon>Thiotrichales</taxon>
        <taxon>Piscirickettsiaceae</taxon>
        <taxon>Methylophaga</taxon>
    </lineage>
</organism>
<dbReference type="EMBL" id="MCRI01000034">
    <property type="protein sequence ID" value="ODN65911.1"/>
    <property type="molecule type" value="Genomic_DNA"/>
</dbReference>
<evidence type="ECO:0000313" key="3">
    <source>
        <dbReference type="Proteomes" id="UP000094379"/>
    </source>
</evidence>
<sequence>MKVLIWPFLIFWSVSTPLIAAEFPAIPGKRFDVGGYQLHIHCSGSGSPTVIVDVGLGDDSTDWLPIQQAVSNNSRICVFDRPGYGWSDFGPAPRTSNRIASELEILLEQADIAPPYILVGHSFGGYNIRIFAANNPQMVAGMVLVDASHEDQYNQFQIKLPNNFDRRGTIMILPKSTDSMAHANKPPILRERAFHAARAEISALDESSVQLQKNSALPVVPLIVISRGKPEWYGDASQQQREKTWINLQQDLSRLSPISSHMFAHQSGHAIPHEQPEIIIEAINDIVSRVHARNVL</sequence>
<dbReference type="Proteomes" id="UP000094379">
    <property type="component" value="Unassembled WGS sequence"/>
</dbReference>
<dbReference type="Gene3D" id="3.40.50.1820">
    <property type="entry name" value="alpha/beta hydrolase"/>
    <property type="match status" value="1"/>
</dbReference>
<evidence type="ECO:0000259" key="1">
    <source>
        <dbReference type="Pfam" id="PF00561"/>
    </source>
</evidence>
<keyword evidence="3" id="KW-1185">Reference proteome</keyword>
<dbReference type="InterPro" id="IPR000073">
    <property type="entry name" value="AB_hydrolase_1"/>
</dbReference>
<accession>A0A1E3GR77</accession>
<dbReference type="Pfam" id="PF00561">
    <property type="entry name" value="Abhydrolase_1"/>
    <property type="match status" value="1"/>
</dbReference>
<dbReference type="PANTHER" id="PTHR43798">
    <property type="entry name" value="MONOACYLGLYCEROL LIPASE"/>
    <property type="match status" value="1"/>
</dbReference>
<protein>
    <submittedName>
        <fullName evidence="2">Haloalkane dehalogenase</fullName>
    </submittedName>
</protein>
<comment type="caution">
    <text evidence="2">The sequence shown here is derived from an EMBL/GenBank/DDBJ whole genome shotgun (WGS) entry which is preliminary data.</text>
</comment>
<dbReference type="SUPFAM" id="SSF53474">
    <property type="entry name" value="alpha/beta-Hydrolases"/>
    <property type="match status" value="1"/>
</dbReference>
<gene>
    <name evidence="2" type="ORF">A9E74_02335</name>
</gene>
<proteinExistence type="predicted"/>
<evidence type="ECO:0000313" key="2">
    <source>
        <dbReference type="EMBL" id="ODN65911.1"/>
    </source>
</evidence>
<reference evidence="2 3" key="1">
    <citation type="submission" date="2016-07" db="EMBL/GenBank/DDBJ databases">
        <title>Draft Genome Sequence of Methylophaga muralis Bur 1.</title>
        <authorList>
            <person name="Vasilenko O.V."/>
            <person name="Doronina N.V."/>
            <person name="Shmareva M.N."/>
            <person name="Tarlachkov S.V."/>
            <person name="Mustakhimov I."/>
            <person name="Trotsenko Y.A."/>
        </authorList>
    </citation>
    <scope>NUCLEOTIDE SEQUENCE [LARGE SCALE GENOMIC DNA]</scope>
    <source>
        <strain evidence="2 3">Bur 1</strain>
    </source>
</reference>
<dbReference type="AlphaFoldDB" id="A0A1E3GR77"/>
<dbReference type="PATRIC" id="fig|291169.3.peg.2352"/>
<dbReference type="STRING" id="291169.A9E74_02335"/>
<dbReference type="PRINTS" id="PR00111">
    <property type="entry name" value="ABHYDROLASE"/>
</dbReference>
<dbReference type="RefSeq" id="WP_069296729.1">
    <property type="nucleotide sequence ID" value="NZ_MCRI01000034.1"/>
</dbReference>
<feature type="domain" description="AB hydrolase-1" evidence="1">
    <location>
        <begin position="50"/>
        <end position="166"/>
    </location>
</feature>